<accession>A0A644VI16</accession>
<proteinExistence type="inferred from homology"/>
<dbReference type="InterPro" id="IPR003593">
    <property type="entry name" value="AAA+_ATPase"/>
</dbReference>
<dbReference type="SUPFAM" id="SSF52540">
    <property type="entry name" value="P-loop containing nucleoside triphosphate hydrolases"/>
    <property type="match status" value="1"/>
</dbReference>
<comment type="caution">
    <text evidence="3">The sequence shown here is derived from an EMBL/GenBank/DDBJ whole genome shotgun (WGS) entry which is preliminary data.</text>
</comment>
<dbReference type="EMBL" id="VSSQ01000315">
    <property type="protein sequence ID" value="MPL90875.1"/>
    <property type="molecule type" value="Genomic_DNA"/>
</dbReference>
<dbReference type="GO" id="GO:0005524">
    <property type="term" value="F:ATP binding"/>
    <property type="evidence" value="ECO:0007669"/>
    <property type="project" value="InterPro"/>
</dbReference>
<dbReference type="InterPro" id="IPR004482">
    <property type="entry name" value="Mg_chelat-rel"/>
</dbReference>
<dbReference type="Gene3D" id="3.30.230.10">
    <property type="match status" value="1"/>
</dbReference>
<reference evidence="3" key="1">
    <citation type="submission" date="2019-08" db="EMBL/GenBank/DDBJ databases">
        <authorList>
            <person name="Kucharzyk K."/>
            <person name="Murdoch R.W."/>
            <person name="Higgins S."/>
            <person name="Loffler F."/>
        </authorList>
    </citation>
    <scope>NUCLEOTIDE SEQUENCE</scope>
</reference>
<dbReference type="Pfam" id="PF13541">
    <property type="entry name" value="ChlI"/>
    <property type="match status" value="1"/>
</dbReference>
<dbReference type="Pfam" id="PF13335">
    <property type="entry name" value="Mg_chelatase_C"/>
    <property type="match status" value="1"/>
</dbReference>
<dbReference type="PANTHER" id="PTHR32039:SF7">
    <property type="entry name" value="COMPETENCE PROTEIN COMM"/>
    <property type="match status" value="1"/>
</dbReference>
<dbReference type="InterPro" id="IPR045006">
    <property type="entry name" value="CHLI-like"/>
</dbReference>
<dbReference type="PANTHER" id="PTHR32039">
    <property type="entry name" value="MAGNESIUM-CHELATASE SUBUNIT CHLI"/>
    <property type="match status" value="1"/>
</dbReference>
<dbReference type="InterPro" id="IPR025158">
    <property type="entry name" value="Mg_chelat-rel_C"/>
</dbReference>
<dbReference type="NCBIfam" id="TIGR00368">
    <property type="entry name" value="YifB family Mg chelatase-like AAA ATPase"/>
    <property type="match status" value="1"/>
</dbReference>
<evidence type="ECO:0000256" key="1">
    <source>
        <dbReference type="ARBA" id="ARBA00006354"/>
    </source>
</evidence>
<dbReference type="InterPro" id="IPR014721">
    <property type="entry name" value="Ribsml_uS5_D2-typ_fold_subgr"/>
</dbReference>
<dbReference type="SMART" id="SM00382">
    <property type="entry name" value="AAA"/>
    <property type="match status" value="1"/>
</dbReference>
<evidence type="ECO:0000259" key="2">
    <source>
        <dbReference type="SMART" id="SM00382"/>
    </source>
</evidence>
<dbReference type="Pfam" id="PF01078">
    <property type="entry name" value="Mg_chelatase"/>
    <property type="match status" value="1"/>
</dbReference>
<dbReference type="InterPro" id="IPR020568">
    <property type="entry name" value="Ribosomal_Su5_D2-typ_SF"/>
</dbReference>
<comment type="similarity">
    <text evidence="1">Belongs to the Mg-chelatase subunits D/I family. ComM subfamily.</text>
</comment>
<sequence length="508" mass="55348">MYAKTYGETTCGIDGEEIIVEVDIANGLPGFDIVGLPDTAVKESRERVKAAIKNSGFRFPSVHITVNLAPADLKKDGSGLDLPIATGILLGTGQITCANIDDIIFAGELALDGSIREIKGILPMIMRAKEVGKKEIFIPQGNTAEGELVDGIIVYTPKTLEEMTKHLNGNIKLTPLPKHELKLDSNYPTQVDFSDVQGQIVAKRALEIAAAGGHNVLMIGAPGAGKTMLARRLPTILPPMTEEEALEVTKIYSISGLLSRTRGLVLERPFRSPHHTISHNALIGGGSVPKPGEVTLSHNGVLFLDELPEFSRSALEVLRQPLEDGFVTISRVQASLSFPATFILVSAENPCPCGFYGEDDGVHECTCRPNEIERYQKKISGPLLDRIDIQIQVPRLNYKDMKNTLPVESSATIRTRVKAAREIQLNRLKGTKLHCNADMGHKEIKQHCSLDSQAEVLLEKYFVGLGLSARSHDRIIKVAQTIADLDASRIITGRHISEAIQLRTSNQG</sequence>
<feature type="domain" description="AAA+ ATPase" evidence="2">
    <location>
        <begin position="212"/>
        <end position="397"/>
    </location>
</feature>
<name>A0A644VI16_9ZZZZ</name>
<organism evidence="3">
    <name type="scientific">bioreactor metagenome</name>
    <dbReference type="NCBI Taxonomy" id="1076179"/>
    <lineage>
        <taxon>unclassified sequences</taxon>
        <taxon>metagenomes</taxon>
        <taxon>ecological metagenomes</taxon>
    </lineage>
</organism>
<dbReference type="SUPFAM" id="SSF54211">
    <property type="entry name" value="Ribosomal protein S5 domain 2-like"/>
    <property type="match status" value="1"/>
</dbReference>
<protein>
    <submittedName>
        <fullName evidence="3">Competence protein ComM</fullName>
    </submittedName>
</protein>
<evidence type="ECO:0000313" key="3">
    <source>
        <dbReference type="EMBL" id="MPL90875.1"/>
    </source>
</evidence>
<gene>
    <name evidence="3" type="primary">comM_14</name>
    <name evidence="3" type="ORF">SDC9_36933</name>
</gene>
<dbReference type="Gene3D" id="3.40.50.300">
    <property type="entry name" value="P-loop containing nucleotide triphosphate hydrolases"/>
    <property type="match status" value="1"/>
</dbReference>
<dbReference type="InterPro" id="IPR000523">
    <property type="entry name" value="Mg_chelatse_chII-like_cat_dom"/>
</dbReference>
<dbReference type="AlphaFoldDB" id="A0A644VI16"/>
<dbReference type="InterPro" id="IPR027417">
    <property type="entry name" value="P-loop_NTPase"/>
</dbReference>